<evidence type="ECO:0000313" key="2">
    <source>
        <dbReference type="EMBL" id="QSE98755.1"/>
    </source>
</evidence>
<dbReference type="InterPro" id="IPR023614">
    <property type="entry name" value="Porin_dom_sf"/>
</dbReference>
<dbReference type="Pfam" id="PF07396">
    <property type="entry name" value="Porin_O_P"/>
    <property type="match status" value="1"/>
</dbReference>
<gene>
    <name evidence="2" type="ORF">JR347_06655</name>
</gene>
<accession>A0A975A1Z6</accession>
<dbReference type="Gene3D" id="2.40.160.10">
    <property type="entry name" value="Porin"/>
    <property type="match status" value="1"/>
</dbReference>
<feature type="chain" id="PRO_5037616649" evidence="1">
    <location>
        <begin position="26"/>
        <end position="474"/>
    </location>
</feature>
<dbReference type="AlphaFoldDB" id="A0A975A1Z6"/>
<keyword evidence="1" id="KW-0732">Signal</keyword>
<reference evidence="2" key="1">
    <citation type="submission" date="2021-02" db="EMBL/GenBank/DDBJ databases">
        <title>Fulvivirga sp. S481 isolated from sea water.</title>
        <authorList>
            <person name="Bae S.S."/>
            <person name="Baek K."/>
        </authorList>
    </citation>
    <scope>NUCLEOTIDE SEQUENCE</scope>
    <source>
        <strain evidence="2">S481</strain>
    </source>
</reference>
<sequence>MCQFKRLLMSLACSSFLLISTSAFSQDDPDAEFGVDEDDTEYTFDTDAMYALPNWYTIGDGLRFSSRTNDYSMRITGYIQPYYELFWGTDTLGNSYRENRYRISRARIKMSGESKKLKMSYRISFDLSRNNSEGDRNTLIDEENNFLWDAYITYRPFRYTRVSLGQKAPRTNYREFFMTSNTLQMVERSRITSLFSVFRDMGLFVDRRDKVYRDLYIKSYLEITTGEGQNAFENYGGLKYGGRLDIFPFGLFKGGEFNGVDMLREWKPKLVVGGAYSINKGMSNRNGNFRQVPDRFLYTDIEGNELLPDYEKFVADFLLKYRGFVVLGAYVKTQASVPSGITDDEATVRGRLNLGEIWNIQAGYLFRGDWSVDARYEKINDLIELDNTGAIIPESETFLDAGIYNRPEYYTFGLTKYMQKYAMKIQASITYNSVETKTGGDARIYSGANPSGGSDIDVAIPDEWTYRMVFSLAF</sequence>
<dbReference type="KEGG" id="fuv:JR347_06655"/>
<feature type="signal peptide" evidence="1">
    <location>
        <begin position="1"/>
        <end position="25"/>
    </location>
</feature>
<organism evidence="2 3">
    <name type="scientific">Fulvivirga lutea</name>
    <dbReference type="NCBI Taxonomy" id="2810512"/>
    <lineage>
        <taxon>Bacteria</taxon>
        <taxon>Pseudomonadati</taxon>
        <taxon>Bacteroidota</taxon>
        <taxon>Cytophagia</taxon>
        <taxon>Cytophagales</taxon>
        <taxon>Fulvivirgaceae</taxon>
        <taxon>Fulvivirga</taxon>
    </lineage>
</organism>
<keyword evidence="3" id="KW-1185">Reference proteome</keyword>
<proteinExistence type="predicted"/>
<dbReference type="InterPro" id="IPR010870">
    <property type="entry name" value="Porin_O/P"/>
</dbReference>
<dbReference type="EMBL" id="CP070608">
    <property type="protein sequence ID" value="QSE98755.1"/>
    <property type="molecule type" value="Genomic_DNA"/>
</dbReference>
<name>A0A975A1Z6_9BACT</name>
<protein>
    <submittedName>
        <fullName evidence="2">Uncharacterized protein</fullName>
    </submittedName>
</protein>
<dbReference type="RefSeq" id="WP_205723269.1">
    <property type="nucleotide sequence ID" value="NZ_CP070608.1"/>
</dbReference>
<dbReference type="Proteomes" id="UP000662783">
    <property type="component" value="Chromosome"/>
</dbReference>
<evidence type="ECO:0000256" key="1">
    <source>
        <dbReference type="SAM" id="SignalP"/>
    </source>
</evidence>
<evidence type="ECO:0000313" key="3">
    <source>
        <dbReference type="Proteomes" id="UP000662783"/>
    </source>
</evidence>